<dbReference type="EMBL" id="BSOH01000001">
    <property type="protein sequence ID" value="GLR15729.1"/>
    <property type="molecule type" value="Genomic_DNA"/>
</dbReference>
<reference evidence="1" key="1">
    <citation type="journal article" date="2014" name="Int. J. Syst. Evol. Microbiol.">
        <title>Complete genome sequence of Corynebacterium casei LMG S-19264T (=DSM 44701T), isolated from a smear-ripened cheese.</title>
        <authorList>
            <consortium name="US DOE Joint Genome Institute (JGI-PGF)"/>
            <person name="Walter F."/>
            <person name="Albersmeier A."/>
            <person name="Kalinowski J."/>
            <person name="Ruckert C."/>
        </authorList>
    </citation>
    <scope>NUCLEOTIDE SEQUENCE</scope>
    <source>
        <strain evidence="1">NBRC 108769</strain>
    </source>
</reference>
<comment type="caution">
    <text evidence="1">The sequence shown here is derived from an EMBL/GenBank/DDBJ whole genome shotgun (WGS) entry which is preliminary data.</text>
</comment>
<proteinExistence type="predicted"/>
<accession>A0AA37SMK7</accession>
<organism evidence="1 2">
    <name type="scientific">Portibacter lacus</name>
    <dbReference type="NCBI Taxonomy" id="1099794"/>
    <lineage>
        <taxon>Bacteria</taxon>
        <taxon>Pseudomonadati</taxon>
        <taxon>Bacteroidota</taxon>
        <taxon>Saprospiria</taxon>
        <taxon>Saprospirales</taxon>
        <taxon>Haliscomenobacteraceae</taxon>
        <taxon>Portibacter</taxon>
    </lineage>
</organism>
<reference evidence="1" key="2">
    <citation type="submission" date="2023-01" db="EMBL/GenBank/DDBJ databases">
        <title>Draft genome sequence of Portibacter lacus strain NBRC 108769.</title>
        <authorList>
            <person name="Sun Q."/>
            <person name="Mori K."/>
        </authorList>
    </citation>
    <scope>NUCLEOTIDE SEQUENCE</scope>
    <source>
        <strain evidence="1">NBRC 108769</strain>
    </source>
</reference>
<sequence length="95" mass="10709">MDVTLIERKEKLQQEIDRASLLLEENVNNASLKDYISIGTSSIPGALHGIIDDPKRAISSADMIARTILPQKNLIRQIFKYLSVIKQGYKIITNK</sequence>
<name>A0AA37SMK7_9BACT</name>
<dbReference type="Proteomes" id="UP001156666">
    <property type="component" value="Unassembled WGS sequence"/>
</dbReference>
<evidence type="ECO:0000313" key="2">
    <source>
        <dbReference type="Proteomes" id="UP001156666"/>
    </source>
</evidence>
<keyword evidence="2" id="KW-1185">Reference proteome</keyword>
<protein>
    <submittedName>
        <fullName evidence="1">Uncharacterized protein</fullName>
    </submittedName>
</protein>
<dbReference type="RefSeq" id="WP_235292626.1">
    <property type="nucleotide sequence ID" value="NZ_BSOH01000001.1"/>
</dbReference>
<gene>
    <name evidence="1" type="ORF">GCM10007940_03440</name>
</gene>
<dbReference type="AlphaFoldDB" id="A0AA37SMK7"/>
<evidence type="ECO:0000313" key="1">
    <source>
        <dbReference type="EMBL" id="GLR15729.1"/>
    </source>
</evidence>